<feature type="transmembrane region" description="Helical" evidence="9">
    <location>
        <begin position="185"/>
        <end position="207"/>
    </location>
</feature>
<comment type="function">
    <text evidence="9">Involved in the import of serine and threonine into the cell, with the concomitant import of sodium (symport system).</text>
</comment>
<dbReference type="PRINTS" id="PR00173">
    <property type="entry name" value="EDTRNSPORT"/>
</dbReference>
<dbReference type="GO" id="GO:0032329">
    <property type="term" value="P:serine transport"/>
    <property type="evidence" value="ECO:0007669"/>
    <property type="project" value="InterPro"/>
</dbReference>
<feature type="transmembrane region" description="Helical" evidence="9">
    <location>
        <begin position="83"/>
        <end position="106"/>
    </location>
</feature>
<feature type="transmembrane region" description="Helical" evidence="9">
    <location>
        <begin position="219"/>
        <end position="243"/>
    </location>
</feature>
<evidence type="ECO:0000256" key="8">
    <source>
        <dbReference type="ARBA" id="ARBA00023136"/>
    </source>
</evidence>
<evidence type="ECO:0000256" key="7">
    <source>
        <dbReference type="ARBA" id="ARBA00022989"/>
    </source>
</evidence>
<accession>A0A7X2PAU1</accession>
<dbReference type="InterPro" id="IPR023025">
    <property type="entry name" value="Ser_Thr_transp_SstT"/>
</dbReference>
<feature type="transmembrane region" description="Helical" evidence="9">
    <location>
        <begin position="49"/>
        <end position="71"/>
    </location>
</feature>
<evidence type="ECO:0000256" key="9">
    <source>
        <dbReference type="HAMAP-Rule" id="MF_01582"/>
    </source>
</evidence>
<dbReference type="Gene3D" id="1.10.3860.10">
    <property type="entry name" value="Sodium:dicarboxylate symporter"/>
    <property type="match status" value="1"/>
</dbReference>
<keyword evidence="6 9" id="KW-0029">Amino-acid transport</keyword>
<keyword evidence="2 9" id="KW-0813">Transport</keyword>
<sequence>MAVLIFFKSVVKKYNSMSLILRIVIGMGIGIVLALLVPGAAWIAVFGDLFVGALKAIAPVLVFVLVAGALAQGGSRLDRRFGMVLWLYMLSTFLAAVVAVIGSFTFPQTLVFTEAAQADAIPQGIGEVLQNVLMNIIANPFSAFINANYIGILFWAVMFGLGMKKFASDNSRTFMANVSDAISQVVRWIINLAPFGIMGLVFNTVSTNGLSVFTVYGKLLLLLVGCMMVVSLAVDPLIAALHLRRNPYPLVFKCLRESGLTAFFTRSSAANIPINMALCERMGLDKDMYSVSIPLGATINMDGAAVTITVMTLAAAHTLGISVDIPTALVLSVLSTLAACGASGVAGGSLLLIPMACSLFGISNDIAMQVVGVGFIIGVVQDSVETMLNSSGDVMFAATAEFCAWQKEGKPLPAFMYSKRERKKLGLSDK</sequence>
<dbReference type="Pfam" id="PF00375">
    <property type="entry name" value="SDF"/>
    <property type="match status" value="1"/>
</dbReference>
<comment type="caution">
    <text evidence="10">The sequence shown here is derived from an EMBL/GenBank/DDBJ whole genome shotgun (WGS) entry which is preliminary data.</text>
</comment>
<dbReference type="RefSeq" id="WP_154458876.1">
    <property type="nucleotide sequence ID" value="NZ_VUMV01000011.1"/>
</dbReference>
<proteinExistence type="inferred from homology"/>
<dbReference type="EMBL" id="VUMV01000011">
    <property type="protein sequence ID" value="MST82971.1"/>
    <property type="molecule type" value="Genomic_DNA"/>
</dbReference>
<evidence type="ECO:0000256" key="2">
    <source>
        <dbReference type="ARBA" id="ARBA00022448"/>
    </source>
</evidence>
<keyword evidence="8 9" id="KW-0472">Membrane</keyword>
<feature type="transmembrane region" description="Helical" evidence="9">
    <location>
        <begin position="143"/>
        <end position="164"/>
    </location>
</feature>
<protein>
    <recommendedName>
        <fullName evidence="9">Serine/threonine transporter SstT</fullName>
    </recommendedName>
    <alternativeName>
        <fullName evidence="9">Na(+)/serine-threonine symporter</fullName>
    </alternativeName>
</protein>
<evidence type="ECO:0000256" key="1">
    <source>
        <dbReference type="ARBA" id="ARBA00004141"/>
    </source>
</evidence>
<keyword evidence="5 9" id="KW-0769">Symport</keyword>
<dbReference type="FunFam" id="1.10.3860.10:FF:000003">
    <property type="entry name" value="Serine/threonine transporter sstT"/>
    <property type="match status" value="1"/>
</dbReference>
<feature type="transmembrane region" description="Helical" evidence="9">
    <location>
        <begin position="291"/>
        <end position="316"/>
    </location>
</feature>
<organism evidence="10 11">
    <name type="scientific">Bilifractor porci</name>
    <dbReference type="NCBI Taxonomy" id="2606636"/>
    <lineage>
        <taxon>Bacteria</taxon>
        <taxon>Bacillati</taxon>
        <taxon>Bacillota</taxon>
        <taxon>Clostridia</taxon>
        <taxon>Lachnospirales</taxon>
        <taxon>Lachnospiraceae</taxon>
        <taxon>Bilifractor</taxon>
    </lineage>
</organism>
<comment type="catalytic activity">
    <reaction evidence="9">
        <text>L-serine(in) + Na(+)(in) = L-serine(out) + Na(+)(out)</text>
        <dbReference type="Rhea" id="RHEA:29575"/>
        <dbReference type="ChEBI" id="CHEBI:29101"/>
        <dbReference type="ChEBI" id="CHEBI:33384"/>
    </reaction>
</comment>
<evidence type="ECO:0000256" key="4">
    <source>
        <dbReference type="ARBA" id="ARBA00022692"/>
    </source>
</evidence>
<dbReference type="AlphaFoldDB" id="A0A7X2PAU1"/>
<dbReference type="PANTHER" id="PTHR42865:SF8">
    <property type="entry name" value="SERINE_THREONINE TRANSPORTER SSTT"/>
    <property type="match status" value="1"/>
</dbReference>
<dbReference type="SUPFAM" id="SSF118215">
    <property type="entry name" value="Proton glutamate symport protein"/>
    <property type="match status" value="1"/>
</dbReference>
<evidence type="ECO:0000256" key="6">
    <source>
        <dbReference type="ARBA" id="ARBA00022970"/>
    </source>
</evidence>
<keyword evidence="7 9" id="KW-1133">Transmembrane helix</keyword>
<dbReference type="PANTHER" id="PTHR42865">
    <property type="entry name" value="PROTON/GLUTAMATE-ASPARTATE SYMPORTER"/>
    <property type="match status" value="1"/>
</dbReference>
<comment type="subcellular location">
    <subcellularLocation>
        <location evidence="9">Cell membrane</location>
        <topology evidence="9">Multi-pass membrane protein</topology>
    </subcellularLocation>
    <subcellularLocation>
        <location evidence="1">Membrane</location>
        <topology evidence="1">Multi-pass membrane protein</topology>
    </subcellularLocation>
</comment>
<gene>
    <name evidence="9 10" type="primary">sstT</name>
    <name evidence="10" type="ORF">FYJ60_11745</name>
</gene>
<feature type="transmembrane region" description="Helical" evidence="9">
    <location>
        <begin position="328"/>
        <end position="353"/>
    </location>
</feature>
<evidence type="ECO:0000313" key="11">
    <source>
        <dbReference type="Proteomes" id="UP000466864"/>
    </source>
</evidence>
<dbReference type="GO" id="GO:0015826">
    <property type="term" value="P:threonine transport"/>
    <property type="evidence" value="ECO:0007669"/>
    <property type="project" value="InterPro"/>
</dbReference>
<dbReference type="InterPro" id="IPR001991">
    <property type="entry name" value="Na-dicarboxylate_symporter"/>
</dbReference>
<keyword evidence="11" id="KW-1185">Reference proteome</keyword>
<dbReference type="NCBIfam" id="NF010151">
    <property type="entry name" value="PRK13628.1"/>
    <property type="match status" value="1"/>
</dbReference>
<dbReference type="InterPro" id="IPR036458">
    <property type="entry name" value="Na:dicarbo_symporter_sf"/>
</dbReference>
<dbReference type="Proteomes" id="UP000466864">
    <property type="component" value="Unassembled WGS sequence"/>
</dbReference>
<keyword evidence="3 9" id="KW-1003">Cell membrane</keyword>
<keyword evidence="4 9" id="KW-0812">Transmembrane</keyword>
<dbReference type="GO" id="GO:0005886">
    <property type="term" value="C:plasma membrane"/>
    <property type="evidence" value="ECO:0007669"/>
    <property type="project" value="UniProtKB-SubCell"/>
</dbReference>
<name>A0A7X2PAU1_9FIRM</name>
<comment type="similarity">
    <text evidence="9">Belongs to the dicarboxylate/amino acid:cation symporter (DAACS) (TC 2.A.23) family.</text>
</comment>
<evidence type="ECO:0000313" key="10">
    <source>
        <dbReference type="EMBL" id="MST82971.1"/>
    </source>
</evidence>
<reference evidence="10 11" key="1">
    <citation type="submission" date="2019-08" db="EMBL/GenBank/DDBJ databases">
        <title>In-depth cultivation of the pig gut microbiome towards novel bacterial diversity and tailored functional studies.</title>
        <authorList>
            <person name="Wylensek D."/>
            <person name="Hitch T.C.A."/>
            <person name="Clavel T."/>
        </authorList>
    </citation>
    <scope>NUCLEOTIDE SEQUENCE [LARGE SCALE GENOMIC DNA]</scope>
    <source>
        <strain evidence="10 11">Oil+RF-744-WCA-WT-13</strain>
    </source>
</reference>
<dbReference type="GO" id="GO:0015293">
    <property type="term" value="F:symporter activity"/>
    <property type="evidence" value="ECO:0007669"/>
    <property type="project" value="UniProtKB-UniRule"/>
</dbReference>
<dbReference type="HAMAP" id="MF_01582">
    <property type="entry name" value="Ser_Thr_transp_SstT"/>
    <property type="match status" value="1"/>
</dbReference>
<comment type="catalytic activity">
    <reaction evidence="9">
        <text>L-threonine(in) + Na(+)(in) = L-threonine(out) + Na(+)(out)</text>
        <dbReference type="Rhea" id="RHEA:69999"/>
        <dbReference type="ChEBI" id="CHEBI:29101"/>
        <dbReference type="ChEBI" id="CHEBI:57926"/>
    </reaction>
</comment>
<evidence type="ECO:0000256" key="3">
    <source>
        <dbReference type="ARBA" id="ARBA00022475"/>
    </source>
</evidence>
<evidence type="ECO:0000256" key="5">
    <source>
        <dbReference type="ARBA" id="ARBA00022847"/>
    </source>
</evidence>
<dbReference type="GO" id="GO:0015171">
    <property type="term" value="F:amino acid transmembrane transporter activity"/>
    <property type="evidence" value="ECO:0007669"/>
    <property type="project" value="UniProtKB-UniRule"/>
</dbReference>
<feature type="transmembrane region" description="Helical" evidence="9">
    <location>
        <begin position="20"/>
        <end position="43"/>
    </location>
</feature>